<evidence type="ECO:0000256" key="3">
    <source>
        <dbReference type="ARBA" id="ARBA00023295"/>
    </source>
</evidence>
<dbReference type="Proteomes" id="UP001297422">
    <property type="component" value="Unassembled WGS sequence"/>
</dbReference>
<feature type="domain" description="Glycosyl hydrolases family 2 sugar binding" evidence="6">
    <location>
        <begin position="48"/>
        <end position="143"/>
    </location>
</feature>
<dbReference type="AlphaFoldDB" id="A0A2N5Q3K3"/>
<dbReference type="EMBL" id="JAJBNC010000009">
    <property type="protein sequence ID" value="MCB5493523.1"/>
    <property type="molecule type" value="Genomic_DNA"/>
</dbReference>
<dbReference type="Proteomes" id="UP000283834">
    <property type="component" value="Unassembled WGS sequence"/>
</dbReference>
<dbReference type="InterPro" id="IPR036156">
    <property type="entry name" value="Beta-gal/glucu_dom_sf"/>
</dbReference>
<accession>A0A2N5Q3K3</accession>
<feature type="domain" description="DUF4982" evidence="7">
    <location>
        <begin position="581"/>
        <end position="643"/>
    </location>
</feature>
<dbReference type="InterPro" id="IPR013783">
    <property type="entry name" value="Ig-like_fold"/>
</dbReference>
<gene>
    <name evidence="11" type="ORF">CDL20_01620</name>
    <name evidence="13" type="ORF">DW812_16525</name>
    <name evidence="12" type="ORF">DWX36_04380</name>
    <name evidence="10" type="ORF">LIQ08_17125</name>
    <name evidence="9" type="ORF">LIQ10_07170</name>
</gene>
<organism evidence="11 14">
    <name type="scientific">Mediterraneibacter gnavus</name>
    <name type="common">Ruminococcus gnavus</name>
    <dbReference type="NCBI Taxonomy" id="33038"/>
    <lineage>
        <taxon>Bacteria</taxon>
        <taxon>Bacillati</taxon>
        <taxon>Bacillota</taxon>
        <taxon>Clostridia</taxon>
        <taxon>Lachnospirales</taxon>
        <taxon>Lachnospiraceae</taxon>
        <taxon>Mediterraneibacter</taxon>
    </lineage>
</organism>
<evidence type="ECO:0000313" key="11">
    <source>
        <dbReference type="EMBL" id="PLT89129.1"/>
    </source>
</evidence>
<dbReference type="Pfam" id="PF18565">
    <property type="entry name" value="Glyco_hydro2_C5"/>
    <property type="match status" value="1"/>
</dbReference>
<dbReference type="Gene3D" id="3.20.20.80">
    <property type="entry name" value="Glycosidases"/>
    <property type="match status" value="1"/>
</dbReference>
<evidence type="ECO:0000259" key="8">
    <source>
        <dbReference type="Pfam" id="PF18565"/>
    </source>
</evidence>
<dbReference type="PROSITE" id="PS00608">
    <property type="entry name" value="GLYCOSYL_HYDROL_F2_2"/>
    <property type="match status" value="1"/>
</dbReference>
<dbReference type="GO" id="GO:0005975">
    <property type="term" value="P:carbohydrate metabolic process"/>
    <property type="evidence" value="ECO:0007669"/>
    <property type="project" value="InterPro"/>
</dbReference>
<dbReference type="PANTHER" id="PTHR42732">
    <property type="entry name" value="BETA-GALACTOSIDASE"/>
    <property type="match status" value="1"/>
</dbReference>
<dbReference type="Proteomes" id="UP000234840">
    <property type="component" value="Unassembled WGS sequence"/>
</dbReference>
<dbReference type="EMBL" id="JAJBOM010000037">
    <property type="protein sequence ID" value="MCB5620853.1"/>
    <property type="molecule type" value="Genomic_DNA"/>
</dbReference>
<dbReference type="SUPFAM" id="SSF49785">
    <property type="entry name" value="Galactose-binding domain-like"/>
    <property type="match status" value="1"/>
</dbReference>
<dbReference type="Proteomes" id="UP001297370">
    <property type="component" value="Unassembled WGS sequence"/>
</dbReference>
<feature type="domain" description="Glycoside hydrolase family 2" evidence="8">
    <location>
        <begin position="656"/>
        <end position="756"/>
    </location>
</feature>
<proteinExistence type="inferred from homology"/>
<dbReference type="GO" id="GO:0004553">
    <property type="term" value="F:hydrolase activity, hydrolyzing O-glycosyl compounds"/>
    <property type="evidence" value="ECO:0007669"/>
    <property type="project" value="InterPro"/>
</dbReference>
<feature type="domain" description="Glycoside hydrolase family 2 catalytic" evidence="5">
    <location>
        <begin position="262"/>
        <end position="438"/>
    </location>
</feature>
<dbReference type="InterPro" id="IPR032311">
    <property type="entry name" value="DUF4982"/>
</dbReference>
<evidence type="ECO:0000259" key="5">
    <source>
        <dbReference type="Pfam" id="PF02836"/>
    </source>
</evidence>
<dbReference type="SUPFAM" id="SSF51445">
    <property type="entry name" value="(Trans)glycosidases"/>
    <property type="match status" value="1"/>
</dbReference>
<dbReference type="EMBL" id="QSIR01000038">
    <property type="protein sequence ID" value="RHD00955.1"/>
    <property type="molecule type" value="Genomic_DNA"/>
</dbReference>
<comment type="caution">
    <text evidence="11">The sequence shown here is derived from an EMBL/GenBank/DDBJ whole genome shotgun (WGS) entry which is preliminary data.</text>
</comment>
<dbReference type="SUPFAM" id="SSF49303">
    <property type="entry name" value="beta-Galactosidase/glucuronidase domain"/>
    <property type="match status" value="1"/>
</dbReference>
<dbReference type="PANTHER" id="PTHR42732:SF1">
    <property type="entry name" value="BETA-MANNOSIDASE"/>
    <property type="match status" value="1"/>
</dbReference>
<dbReference type="InterPro" id="IPR006103">
    <property type="entry name" value="Glyco_hydro_2_cat"/>
</dbReference>
<evidence type="ECO:0000259" key="6">
    <source>
        <dbReference type="Pfam" id="PF02837"/>
    </source>
</evidence>
<dbReference type="InterPro" id="IPR017853">
    <property type="entry name" value="GH"/>
</dbReference>
<evidence type="ECO:0000313" key="13">
    <source>
        <dbReference type="EMBL" id="RHD00955.1"/>
    </source>
</evidence>
<evidence type="ECO:0000313" key="9">
    <source>
        <dbReference type="EMBL" id="MCB5493523.1"/>
    </source>
</evidence>
<keyword evidence="2 11" id="KW-0378">Hydrolase</keyword>
<keyword evidence="3" id="KW-0326">Glycosidase</keyword>
<dbReference type="InterPro" id="IPR006104">
    <property type="entry name" value="Glyco_hydro_2_N"/>
</dbReference>
<dbReference type="Pfam" id="PF02836">
    <property type="entry name" value="Glyco_hydro_2_C"/>
    <property type="match status" value="1"/>
</dbReference>
<sequence length="1146" mass="130689">MQLFNDGWEFCKQKLHTTLDQVMQRQDEFYPIGIPHDWLIYQSRNLYEDGCGWYRKKFHHQKKSSSELVILRFDGIYMDSRIYINEKQAGEWKYGYTTFEIDITEFLMEGENEIYVSVTYQAPNSRWYTGAGIYRNVWLKTVPKDHIVSDGIYVVSKRFCENKWKFHVETEVQTETVLGIQLSYILRNPEGKMYDLEGKERISEGQNGVCKFLFETEISDPQIWDVDCPACYKLEVLLKKNGNILQEEYQTIGFRTIEFIPEKGLLLNGRKLKLNGVCEHHDLGCLGAAFHKKAMKRKMEILKQMGVNALRLAHNMPAPEVMELADRMGILIVSEAFDMWISEKNPYDYARFFKDWYQRDLANWIKRDRNHPSILMWSIGNEIYDTHASEEGQIWCKKLAEGVHSLDPEKNAVVTIASNYMPWENAQKCADIIKNVGYNYGENYYAQHHEEHPQWVIYGSETGSIVQSRGIYHFPMKQSVLSDIDEQCSSLGNSTTSWGAKSVESCILSEIEQPYSSGQFVWSGFDFIGEPTPYHTRNSYFGQVDTAGFPKDSYYLYQAAWTDYRKNPMVHIFPYWDFNEGQRIDVRVCSNAPIVELFFNGKSQGVCVLAQKEKAILAGHWQIPYEAGTLYAAARDEEGHIWAEETRQSFGEAVQISLKASETELKADGEDIVFIEISMKDKEGYPVENANNYVKIEVEGAGALVGTDNGDSTDTDEYKSGIRKLFSGKLLAVCKADIVPGEMVVKVNATGMQDAVLRIPVREAQIRKGISRKAYLPEEKENQSDRPIQVRNIKLVSSQGQHLCKENMVTEVTAHICPEIAADQELIWEIVDDAGIPLKIAEVQSEGRKALITAKSDGNFRLRCMSKSGTEKVRIISVLEFVVDGLGKAFTNPYEFVSAGLYDYSKGEIGNGNEHGVATSRDGESRVGFQCLDFGDYGSDEITMQIFALTDDPYDIQIYERNPDEEGILLGNFVYQKPKKWNVYQDAVFQLNQKLKGITELCFVFQAKMHVKGFCFKKYERSWQKLSGEECDSIYGDSFKKKGNKICGIGNNVTIGFKKLNFGTAGARYVTIAGATPLEKTSIVLKFLQNGEEKQCIIEFVNGSSIQRFSIDPLYQMNDVSLVFLPGSKFDFEWIQFEKGIPPSSS</sequence>
<dbReference type="Pfam" id="PF00703">
    <property type="entry name" value="Glyco_hydro_2"/>
    <property type="match status" value="1"/>
</dbReference>
<reference evidence="11 14" key="1">
    <citation type="journal article" date="2017" name="Genome Med.">
        <title>A novel Ruminococcus gnavus clade enriched in inflammatory bowel disease patients.</title>
        <authorList>
            <person name="Hall A.B."/>
            <person name="Yassour M."/>
            <person name="Sauk J."/>
            <person name="Garner A."/>
            <person name="Jiang X."/>
            <person name="Arthur T."/>
            <person name="Lagoudas G.K."/>
            <person name="Vatanen T."/>
            <person name="Fornelos N."/>
            <person name="Wilson R."/>
            <person name="Bertha M."/>
            <person name="Cohen M."/>
            <person name="Garber J."/>
            <person name="Khalili H."/>
            <person name="Gevers D."/>
            <person name="Ananthakrishnan A.N."/>
            <person name="Kugathasan S."/>
            <person name="Lander E.S."/>
            <person name="Blainey P."/>
            <person name="Vlamakis H."/>
            <person name="Xavier R.J."/>
            <person name="Huttenhower C."/>
        </authorList>
    </citation>
    <scope>NUCLEOTIDE SEQUENCE [LARGE SCALE GENOMIC DNA]</scope>
    <source>
        <strain evidence="11 14">RJX1128</strain>
    </source>
</reference>
<protein>
    <submittedName>
        <fullName evidence="9">DUF4982 domain-containing protein</fullName>
    </submittedName>
    <submittedName>
        <fullName evidence="11">Glycoside hydrolase family 2</fullName>
    </submittedName>
</protein>
<evidence type="ECO:0000313" key="16">
    <source>
        <dbReference type="Proteomes" id="UP000284472"/>
    </source>
</evidence>
<evidence type="ECO:0000313" key="15">
    <source>
        <dbReference type="Proteomes" id="UP000283834"/>
    </source>
</evidence>
<evidence type="ECO:0000313" key="10">
    <source>
        <dbReference type="EMBL" id="MCB5620853.1"/>
    </source>
</evidence>
<reference evidence="15 16" key="2">
    <citation type="submission" date="2018-08" db="EMBL/GenBank/DDBJ databases">
        <title>A genome reference for cultivated species of the human gut microbiota.</title>
        <authorList>
            <person name="Zou Y."/>
            <person name="Xue W."/>
            <person name="Luo G."/>
        </authorList>
    </citation>
    <scope>NUCLEOTIDE SEQUENCE [LARGE SCALE GENOMIC DNA]</scope>
    <source>
        <strain evidence="12 15">AF19-16AC</strain>
        <strain evidence="13 16">AM32-6</strain>
    </source>
</reference>
<dbReference type="InterPro" id="IPR051913">
    <property type="entry name" value="GH2_Domain-Containing"/>
</dbReference>
<dbReference type="PRINTS" id="PR00132">
    <property type="entry name" value="GLHYDRLASE2"/>
</dbReference>
<dbReference type="Pfam" id="PF16355">
    <property type="entry name" value="DUF4982"/>
    <property type="match status" value="1"/>
</dbReference>
<dbReference type="InterPro" id="IPR006102">
    <property type="entry name" value="Ig-like_GH2"/>
</dbReference>
<dbReference type="InterPro" id="IPR008979">
    <property type="entry name" value="Galactose-bd-like_sf"/>
</dbReference>
<dbReference type="InterPro" id="IPR040605">
    <property type="entry name" value="Glyco_hydro2_dom5"/>
</dbReference>
<dbReference type="Gene3D" id="2.60.40.10">
    <property type="entry name" value="Immunoglobulins"/>
    <property type="match status" value="3"/>
</dbReference>
<dbReference type="Pfam" id="PF02837">
    <property type="entry name" value="Glyco_hydro_2_N"/>
    <property type="match status" value="1"/>
</dbReference>
<dbReference type="EMBL" id="QRWQ01000003">
    <property type="protein sequence ID" value="RGT40462.1"/>
    <property type="molecule type" value="Genomic_DNA"/>
</dbReference>
<evidence type="ECO:0000313" key="12">
    <source>
        <dbReference type="EMBL" id="RGT40462.1"/>
    </source>
</evidence>
<dbReference type="InterPro" id="IPR006101">
    <property type="entry name" value="Glyco_hydro_2"/>
</dbReference>
<dbReference type="InterPro" id="IPR023232">
    <property type="entry name" value="Glyco_hydro_2_AS"/>
</dbReference>
<feature type="domain" description="Glycoside hydrolase family 2 immunoglobulin-like beta-sandwich" evidence="4">
    <location>
        <begin position="161"/>
        <end position="255"/>
    </location>
</feature>
<dbReference type="Proteomes" id="UP000284472">
    <property type="component" value="Unassembled WGS sequence"/>
</dbReference>
<evidence type="ECO:0000256" key="1">
    <source>
        <dbReference type="ARBA" id="ARBA00007401"/>
    </source>
</evidence>
<reference evidence="9" key="3">
    <citation type="submission" date="2021-10" db="EMBL/GenBank/DDBJ databases">
        <title>Collection of gut derived symbiotic bacterial strains cultured from healthy donors.</title>
        <authorList>
            <person name="Lin H."/>
            <person name="Littmann E."/>
            <person name="Claire K."/>
            <person name="Pamer E."/>
        </authorList>
    </citation>
    <scope>NUCLEOTIDE SEQUENCE</scope>
    <source>
        <strain evidence="10">MSK.23.18</strain>
        <strain evidence="9">MSK.23.4</strain>
    </source>
</reference>
<dbReference type="EMBL" id="NIHW01000002">
    <property type="protein sequence ID" value="PLT89129.1"/>
    <property type="molecule type" value="Genomic_DNA"/>
</dbReference>
<dbReference type="RefSeq" id="WP_101881882.1">
    <property type="nucleotide sequence ID" value="NZ_BAABSA010000005.1"/>
</dbReference>
<comment type="similarity">
    <text evidence="1">Belongs to the glycosyl hydrolase 2 family.</text>
</comment>
<evidence type="ECO:0000256" key="2">
    <source>
        <dbReference type="ARBA" id="ARBA00022801"/>
    </source>
</evidence>
<evidence type="ECO:0000313" key="14">
    <source>
        <dbReference type="Proteomes" id="UP000234840"/>
    </source>
</evidence>
<name>A0A2N5Q3K3_MEDGN</name>
<evidence type="ECO:0000259" key="7">
    <source>
        <dbReference type="Pfam" id="PF16355"/>
    </source>
</evidence>
<evidence type="ECO:0000259" key="4">
    <source>
        <dbReference type="Pfam" id="PF00703"/>
    </source>
</evidence>
<dbReference type="Gene3D" id="2.60.120.260">
    <property type="entry name" value="Galactose-binding domain-like"/>
    <property type="match status" value="2"/>
</dbReference>